<evidence type="ECO:0000313" key="2">
    <source>
        <dbReference type="Proteomes" id="UP000092177"/>
    </source>
</evidence>
<organism evidence="1 2">
    <name type="scientific">Colletotrichum higginsianum (strain IMI 349063)</name>
    <name type="common">Crucifer anthracnose fungus</name>
    <dbReference type="NCBI Taxonomy" id="759273"/>
    <lineage>
        <taxon>Eukaryota</taxon>
        <taxon>Fungi</taxon>
        <taxon>Dikarya</taxon>
        <taxon>Ascomycota</taxon>
        <taxon>Pezizomycotina</taxon>
        <taxon>Sordariomycetes</taxon>
        <taxon>Hypocreomycetidae</taxon>
        <taxon>Glomerellales</taxon>
        <taxon>Glomerellaceae</taxon>
        <taxon>Colletotrichum</taxon>
        <taxon>Colletotrichum destructivum species complex</taxon>
    </lineage>
</organism>
<dbReference type="Proteomes" id="UP000092177">
    <property type="component" value="Chromosome 5"/>
</dbReference>
<accession>A0A1B7Y931</accession>
<comment type="caution">
    <text evidence="1">The sequence shown here is derived from an EMBL/GenBank/DDBJ whole genome shotgun (WGS) entry which is preliminary data.</text>
</comment>
<reference evidence="2" key="1">
    <citation type="journal article" date="2017" name="BMC Genomics">
        <title>Gapless genome assembly of Colletotrichum higginsianum reveals chromosome structure and association of transposable elements with secondary metabolite gene clusters.</title>
        <authorList>
            <person name="Dallery J.-F."/>
            <person name="Lapalu N."/>
            <person name="Zampounis A."/>
            <person name="Pigne S."/>
            <person name="Luyten I."/>
            <person name="Amselem J."/>
            <person name="Wittenberg A.H.J."/>
            <person name="Zhou S."/>
            <person name="de Queiroz M.V."/>
            <person name="Robin G.P."/>
            <person name="Auger A."/>
            <person name="Hainaut M."/>
            <person name="Henrissat B."/>
            <person name="Kim K.-T."/>
            <person name="Lee Y.-H."/>
            <person name="Lespinet O."/>
            <person name="Schwartz D.C."/>
            <person name="Thon M.R."/>
            <person name="O'Connell R.J."/>
        </authorList>
    </citation>
    <scope>NUCLEOTIDE SEQUENCE [LARGE SCALE GENOMIC DNA]</scope>
    <source>
        <strain evidence="2">IMI 349063</strain>
    </source>
</reference>
<protein>
    <submittedName>
        <fullName evidence="1">EC26 protein</fullName>
    </submittedName>
</protein>
<proteinExistence type="predicted"/>
<sequence>MRNSNTSKSHRYFSRMKILFQISLFVFLLADIAVSLSFNDHLDKGILPTEPKDSACKTLPLPFRSCVNDIDWSWFTRYNGGLTRVRLVEKGPVL</sequence>
<dbReference type="KEGG" id="chig:CH63R_07297"/>
<dbReference type="GeneID" id="28866379"/>
<keyword evidence="2" id="KW-1185">Reference proteome</keyword>
<dbReference type="EMBL" id="LTAN01000005">
    <property type="protein sequence ID" value="OBR08532.1"/>
    <property type="molecule type" value="Genomic_DNA"/>
</dbReference>
<gene>
    <name evidence="1" type="ORF">CH63R_07297</name>
</gene>
<evidence type="ECO:0000313" key="1">
    <source>
        <dbReference type="EMBL" id="OBR08532.1"/>
    </source>
</evidence>
<dbReference type="AlphaFoldDB" id="A0A1B7Y931"/>
<name>A0A1B7Y931_COLHI</name>
<dbReference type="RefSeq" id="XP_018157050.1">
    <property type="nucleotide sequence ID" value="XM_018302272.1"/>
</dbReference>
<dbReference type="VEuPathDB" id="FungiDB:CH63R_07297"/>